<sequence length="78" mass="8266">MANDKSARDQVSAECDGSEKTTESVLLAYLHDTSSLQDRLIQRAAADSTSAATPAQTGYEAAHVALNIDSKASKIQKL</sequence>
<evidence type="ECO:0000313" key="2">
    <source>
        <dbReference type="Proteomes" id="UP001148629"/>
    </source>
</evidence>
<organism evidence="1 2">
    <name type="scientific">Fusarium decemcellulare</name>
    <dbReference type="NCBI Taxonomy" id="57161"/>
    <lineage>
        <taxon>Eukaryota</taxon>
        <taxon>Fungi</taxon>
        <taxon>Dikarya</taxon>
        <taxon>Ascomycota</taxon>
        <taxon>Pezizomycotina</taxon>
        <taxon>Sordariomycetes</taxon>
        <taxon>Hypocreomycetidae</taxon>
        <taxon>Hypocreales</taxon>
        <taxon>Nectriaceae</taxon>
        <taxon>Fusarium</taxon>
        <taxon>Fusarium decemcellulare species complex</taxon>
    </lineage>
</organism>
<evidence type="ECO:0000313" key="1">
    <source>
        <dbReference type="EMBL" id="KAJ3539470.1"/>
    </source>
</evidence>
<name>A0ACC1SH64_9HYPO</name>
<reference evidence="1" key="1">
    <citation type="submission" date="2022-08" db="EMBL/GenBank/DDBJ databases">
        <title>Genome Sequence of Fusarium decemcellulare.</title>
        <authorList>
            <person name="Buettner E."/>
        </authorList>
    </citation>
    <scope>NUCLEOTIDE SEQUENCE</scope>
    <source>
        <strain evidence="1">Babe19</strain>
    </source>
</reference>
<dbReference type="Proteomes" id="UP001148629">
    <property type="component" value="Unassembled WGS sequence"/>
</dbReference>
<accession>A0ACC1SH64</accession>
<proteinExistence type="predicted"/>
<keyword evidence="2" id="KW-1185">Reference proteome</keyword>
<gene>
    <name evidence="1" type="ORF">NM208_g5481</name>
</gene>
<protein>
    <submittedName>
        <fullName evidence="1">Uncharacterized protein</fullName>
    </submittedName>
</protein>
<dbReference type="EMBL" id="JANRMS010000459">
    <property type="protein sequence ID" value="KAJ3539470.1"/>
    <property type="molecule type" value="Genomic_DNA"/>
</dbReference>
<comment type="caution">
    <text evidence="1">The sequence shown here is derived from an EMBL/GenBank/DDBJ whole genome shotgun (WGS) entry which is preliminary data.</text>
</comment>